<gene>
    <name evidence="1" type="ORF">OC25_16300</name>
</gene>
<proteinExistence type="predicted"/>
<sequence length="264" mass="29793">MKITLYALFLTVVLFGCKTENPEKTYKARSITANDDFNVFPESKKNILNIVKTDSGALAYADRFAIRYKDTTINIDDAPNPATKKFLDAIYINTQKTAVLVQVANEKGRKAPFYIIAVNNGITEVVSLNKPSNGANDKKNTVGAEAIKLTSLLINNDYFINTVNSKVYEVKRQNEAERIQGRFFMYSRDKRTLVFLVKSTLYQVNVATGETFIQPLPEGLINEPDTLIRTVQSDYSWVPSAKGTLFLKKNADDNRIVDIKEFKH</sequence>
<evidence type="ECO:0008006" key="3">
    <source>
        <dbReference type="Google" id="ProtNLM"/>
    </source>
</evidence>
<dbReference type="AlphaFoldDB" id="A0A0C1D6A1"/>
<dbReference type="RefSeq" id="WP_039478168.1">
    <property type="nucleotide sequence ID" value="NZ_JSYN01000019.1"/>
</dbReference>
<name>A0A0C1D6A1_9SPHI</name>
<evidence type="ECO:0000313" key="1">
    <source>
        <dbReference type="EMBL" id="KIA92601.1"/>
    </source>
</evidence>
<organism evidence="1 2">
    <name type="scientific">Pedobacter kyungheensis</name>
    <dbReference type="NCBI Taxonomy" id="1069985"/>
    <lineage>
        <taxon>Bacteria</taxon>
        <taxon>Pseudomonadati</taxon>
        <taxon>Bacteroidota</taxon>
        <taxon>Sphingobacteriia</taxon>
        <taxon>Sphingobacteriales</taxon>
        <taxon>Sphingobacteriaceae</taxon>
        <taxon>Pedobacter</taxon>
    </lineage>
</organism>
<dbReference type="EMBL" id="JSYN01000019">
    <property type="protein sequence ID" value="KIA92601.1"/>
    <property type="molecule type" value="Genomic_DNA"/>
</dbReference>
<dbReference type="OrthoDB" id="750652at2"/>
<accession>A0A0C1D6A1</accession>
<keyword evidence="2" id="KW-1185">Reference proteome</keyword>
<reference evidence="1 2" key="1">
    <citation type="submission" date="2014-10" db="EMBL/GenBank/DDBJ databases">
        <title>Pedobacter Kyungheensis.</title>
        <authorList>
            <person name="Anderson B.M."/>
            <person name="Newman J.D."/>
        </authorList>
    </citation>
    <scope>NUCLEOTIDE SEQUENCE [LARGE SCALE GENOMIC DNA]</scope>
    <source>
        <strain evidence="1 2">KACC 16221</strain>
    </source>
</reference>
<dbReference type="PROSITE" id="PS51257">
    <property type="entry name" value="PROKAR_LIPOPROTEIN"/>
    <property type="match status" value="1"/>
</dbReference>
<evidence type="ECO:0000313" key="2">
    <source>
        <dbReference type="Proteomes" id="UP000031246"/>
    </source>
</evidence>
<protein>
    <recommendedName>
        <fullName evidence="3">Lipoprotein</fullName>
    </recommendedName>
</protein>
<comment type="caution">
    <text evidence="1">The sequence shown here is derived from an EMBL/GenBank/DDBJ whole genome shotgun (WGS) entry which is preliminary data.</text>
</comment>
<dbReference type="Proteomes" id="UP000031246">
    <property type="component" value="Unassembled WGS sequence"/>
</dbReference>